<dbReference type="Proteomes" id="UP001553161">
    <property type="component" value="Unassembled WGS sequence"/>
</dbReference>
<accession>A0ABV3L7I9</accession>
<feature type="domain" description="ABC transmembrane type-1" evidence="6">
    <location>
        <begin position="95"/>
        <end position="287"/>
    </location>
</feature>
<dbReference type="EMBL" id="JBFBVU010000013">
    <property type="protein sequence ID" value="MEV8467452.1"/>
    <property type="molecule type" value="Genomic_DNA"/>
</dbReference>
<dbReference type="RefSeq" id="WP_366193253.1">
    <property type="nucleotide sequence ID" value="NZ_JBFBVU010000013.1"/>
</dbReference>
<feature type="transmembrane region" description="Helical" evidence="5">
    <location>
        <begin position="130"/>
        <end position="151"/>
    </location>
</feature>
<feature type="transmembrane region" description="Helical" evidence="5">
    <location>
        <begin position="163"/>
        <end position="186"/>
    </location>
</feature>
<comment type="subcellular location">
    <subcellularLocation>
        <location evidence="1 5">Cell membrane</location>
        <topology evidence="1 5">Multi-pass membrane protein</topology>
    </subcellularLocation>
</comment>
<dbReference type="SUPFAM" id="SSF161098">
    <property type="entry name" value="MetI-like"/>
    <property type="match status" value="1"/>
</dbReference>
<keyword evidence="8" id="KW-1185">Reference proteome</keyword>
<proteinExistence type="inferred from homology"/>
<keyword evidence="3 5" id="KW-1133">Transmembrane helix</keyword>
<sequence length="301" mass="33169">MAETMHQDFDPLATGGTRRRLTSKGIVYTLLAVFALVYTAPLVIILLNTVRPLDDIVRTGFIALPDAETMSLKYWAEAWGTFCIGGTCEGVSRFYKNSLMMTIPATILSTVFGLLNGYILSKWRFRYDGWVFGVITLGVFLPQQMTLLPWAFVLGKLGLSNTIAGLVFVHTVQGISFTTLFCRNYFVSIPDDLIKAARIDGAGFWRIFYKIILPLSPPILIVTVIWQFTGIWNEFLFGTIFTSGANQPITSAIVAFSGSGTGERHYNVEAAAVIMAALPPLFIYVAGGKYFVRGLTQGAVK</sequence>
<dbReference type="CDD" id="cd06261">
    <property type="entry name" value="TM_PBP2"/>
    <property type="match status" value="1"/>
</dbReference>
<feature type="transmembrane region" description="Helical" evidence="5">
    <location>
        <begin position="99"/>
        <end position="118"/>
    </location>
</feature>
<name>A0ABV3L7I9_9RHOB</name>
<protein>
    <submittedName>
        <fullName evidence="7">Carbohydrate ABC transporter permease</fullName>
    </submittedName>
</protein>
<evidence type="ECO:0000313" key="7">
    <source>
        <dbReference type="EMBL" id="MEV8467452.1"/>
    </source>
</evidence>
<dbReference type="PANTHER" id="PTHR43879">
    <property type="entry name" value="ABC TRANSPORTER PERMEASE PROTEIN"/>
    <property type="match status" value="1"/>
</dbReference>
<evidence type="ECO:0000256" key="3">
    <source>
        <dbReference type="ARBA" id="ARBA00022989"/>
    </source>
</evidence>
<reference evidence="7 8" key="1">
    <citation type="submission" date="2024-07" db="EMBL/GenBank/DDBJ databases">
        <authorList>
            <person name="Kang M."/>
        </authorList>
    </citation>
    <scope>NUCLEOTIDE SEQUENCE [LARGE SCALE GENOMIC DNA]</scope>
    <source>
        <strain evidence="7 8">DFM31</strain>
    </source>
</reference>
<dbReference type="PROSITE" id="PS50928">
    <property type="entry name" value="ABC_TM1"/>
    <property type="match status" value="1"/>
</dbReference>
<keyword evidence="5" id="KW-0813">Transport</keyword>
<dbReference type="Pfam" id="PF00528">
    <property type="entry name" value="BPD_transp_1"/>
    <property type="match status" value="1"/>
</dbReference>
<dbReference type="Gene3D" id="1.10.3720.10">
    <property type="entry name" value="MetI-like"/>
    <property type="match status" value="1"/>
</dbReference>
<evidence type="ECO:0000256" key="1">
    <source>
        <dbReference type="ARBA" id="ARBA00004651"/>
    </source>
</evidence>
<feature type="transmembrane region" description="Helical" evidence="5">
    <location>
        <begin position="268"/>
        <end position="287"/>
    </location>
</feature>
<evidence type="ECO:0000259" key="6">
    <source>
        <dbReference type="PROSITE" id="PS50928"/>
    </source>
</evidence>
<keyword evidence="4 5" id="KW-0472">Membrane</keyword>
<dbReference type="InterPro" id="IPR000515">
    <property type="entry name" value="MetI-like"/>
</dbReference>
<organism evidence="7 8">
    <name type="scientific">Meridianimarinicoccus marinus</name>
    <dbReference type="NCBI Taxonomy" id="3231483"/>
    <lineage>
        <taxon>Bacteria</taxon>
        <taxon>Pseudomonadati</taxon>
        <taxon>Pseudomonadota</taxon>
        <taxon>Alphaproteobacteria</taxon>
        <taxon>Rhodobacterales</taxon>
        <taxon>Paracoccaceae</taxon>
        <taxon>Meridianimarinicoccus</taxon>
    </lineage>
</organism>
<comment type="caution">
    <text evidence="7">The sequence shown here is derived from an EMBL/GenBank/DDBJ whole genome shotgun (WGS) entry which is preliminary data.</text>
</comment>
<feature type="transmembrane region" description="Helical" evidence="5">
    <location>
        <begin position="207"/>
        <end position="229"/>
    </location>
</feature>
<dbReference type="PANTHER" id="PTHR43879:SF1">
    <property type="entry name" value="GLUCOSE IMPORT SYSTEM PERMEASE PROTEIN GLCU"/>
    <property type="match status" value="1"/>
</dbReference>
<keyword evidence="2 5" id="KW-0812">Transmembrane</keyword>
<evidence type="ECO:0000256" key="4">
    <source>
        <dbReference type="ARBA" id="ARBA00023136"/>
    </source>
</evidence>
<feature type="transmembrane region" description="Helical" evidence="5">
    <location>
        <begin position="26"/>
        <end position="47"/>
    </location>
</feature>
<evidence type="ECO:0000256" key="5">
    <source>
        <dbReference type="RuleBase" id="RU363032"/>
    </source>
</evidence>
<evidence type="ECO:0000313" key="8">
    <source>
        <dbReference type="Proteomes" id="UP001553161"/>
    </source>
</evidence>
<dbReference type="InterPro" id="IPR035906">
    <property type="entry name" value="MetI-like_sf"/>
</dbReference>
<evidence type="ECO:0000256" key="2">
    <source>
        <dbReference type="ARBA" id="ARBA00022692"/>
    </source>
</evidence>
<comment type="similarity">
    <text evidence="5">Belongs to the binding-protein-dependent transport system permease family.</text>
</comment>
<gene>
    <name evidence="7" type="ORF">AB0T83_11745</name>
</gene>